<proteinExistence type="inferred from homology"/>
<organism evidence="6 7">
    <name type="scientific">Noviherbaspirillum cavernae</name>
    <dbReference type="NCBI Taxonomy" id="2320862"/>
    <lineage>
        <taxon>Bacteria</taxon>
        <taxon>Pseudomonadati</taxon>
        <taxon>Pseudomonadota</taxon>
        <taxon>Betaproteobacteria</taxon>
        <taxon>Burkholderiales</taxon>
        <taxon>Oxalobacteraceae</taxon>
        <taxon>Noviherbaspirillum</taxon>
    </lineage>
</organism>
<protein>
    <recommendedName>
        <fullName evidence="5">Putative 3-methyladenine DNA glycosylase</fullName>
        <ecNumber evidence="5">3.2.2.-</ecNumber>
    </recommendedName>
</protein>
<sequence length="186" mass="20687">MPFTRKLPRTFYARATEEVARGLLGMHLVHVCGGIERIGRIVEVEAYVGAHDLAAHSSKGITPRTRIMYGPPGHAYVYLIYGMHHCMNVVTEPAGNGCEVLLRALEPVVHLEGNTKGPALLCRAMGIDRRLNGHDLLSNDFYLAEPASMEPFGTMARPRIGVAYAKHWADKELRFYIDGNAFVSRR</sequence>
<dbReference type="HAMAP" id="MF_00527">
    <property type="entry name" value="3MGH"/>
    <property type="match status" value="1"/>
</dbReference>
<name>A0A418X364_9BURK</name>
<dbReference type="AlphaFoldDB" id="A0A418X364"/>
<evidence type="ECO:0000313" key="7">
    <source>
        <dbReference type="Proteomes" id="UP000285190"/>
    </source>
</evidence>
<evidence type="ECO:0000256" key="2">
    <source>
        <dbReference type="ARBA" id="ARBA00022763"/>
    </source>
</evidence>
<keyword evidence="7" id="KW-1185">Reference proteome</keyword>
<comment type="caution">
    <text evidence="6">The sequence shown here is derived from an EMBL/GenBank/DDBJ whole genome shotgun (WGS) entry which is preliminary data.</text>
</comment>
<dbReference type="Gene3D" id="3.10.300.10">
    <property type="entry name" value="Methylpurine-DNA glycosylase (MPG)"/>
    <property type="match status" value="1"/>
</dbReference>
<dbReference type="RefSeq" id="WP_119739899.1">
    <property type="nucleotide sequence ID" value="NZ_QYUN01000002.1"/>
</dbReference>
<gene>
    <name evidence="6" type="ORF">D3870_13670</name>
</gene>
<keyword evidence="4 5" id="KW-0234">DNA repair</keyword>
<dbReference type="InterPro" id="IPR011034">
    <property type="entry name" value="Formyl_transferase-like_C_sf"/>
</dbReference>
<dbReference type="EC" id="3.2.2.-" evidence="5"/>
<evidence type="ECO:0000256" key="3">
    <source>
        <dbReference type="ARBA" id="ARBA00022801"/>
    </source>
</evidence>
<comment type="similarity">
    <text evidence="1 5">Belongs to the DNA glycosylase MPG family.</text>
</comment>
<dbReference type="GO" id="GO:0006284">
    <property type="term" value="P:base-excision repair"/>
    <property type="evidence" value="ECO:0007669"/>
    <property type="project" value="InterPro"/>
</dbReference>
<dbReference type="PANTHER" id="PTHR10429:SF0">
    <property type="entry name" value="DNA-3-METHYLADENINE GLYCOSYLASE"/>
    <property type="match status" value="1"/>
</dbReference>
<dbReference type="OrthoDB" id="9794313at2"/>
<reference evidence="6 7" key="1">
    <citation type="submission" date="2018-09" db="EMBL/GenBank/DDBJ databases">
        <authorList>
            <person name="Zhu H."/>
        </authorList>
    </citation>
    <scope>NUCLEOTIDE SEQUENCE [LARGE SCALE GENOMIC DNA]</scope>
    <source>
        <strain evidence="6 7">K2R10-39</strain>
    </source>
</reference>
<dbReference type="InterPro" id="IPR036995">
    <property type="entry name" value="MPG_sf"/>
</dbReference>
<keyword evidence="2 5" id="KW-0227">DNA damage</keyword>
<evidence type="ECO:0000256" key="1">
    <source>
        <dbReference type="ARBA" id="ARBA00009232"/>
    </source>
</evidence>
<dbReference type="NCBIfam" id="TIGR00567">
    <property type="entry name" value="3mg"/>
    <property type="match status" value="1"/>
</dbReference>
<dbReference type="InterPro" id="IPR003180">
    <property type="entry name" value="MPG"/>
</dbReference>
<evidence type="ECO:0000313" key="6">
    <source>
        <dbReference type="EMBL" id="RJG06907.1"/>
    </source>
</evidence>
<evidence type="ECO:0000256" key="4">
    <source>
        <dbReference type="ARBA" id="ARBA00023204"/>
    </source>
</evidence>
<dbReference type="GO" id="GO:0003905">
    <property type="term" value="F:alkylbase DNA N-glycosylase activity"/>
    <property type="evidence" value="ECO:0007669"/>
    <property type="project" value="InterPro"/>
</dbReference>
<dbReference type="CDD" id="cd00540">
    <property type="entry name" value="AAG"/>
    <property type="match status" value="1"/>
</dbReference>
<dbReference type="PANTHER" id="PTHR10429">
    <property type="entry name" value="DNA-3-METHYLADENINE GLYCOSYLASE"/>
    <property type="match status" value="1"/>
</dbReference>
<dbReference type="GO" id="GO:0003677">
    <property type="term" value="F:DNA binding"/>
    <property type="evidence" value="ECO:0007669"/>
    <property type="project" value="InterPro"/>
</dbReference>
<dbReference type="Pfam" id="PF02245">
    <property type="entry name" value="Pur_DNA_glyco"/>
    <property type="match status" value="1"/>
</dbReference>
<dbReference type="EMBL" id="QYUN01000002">
    <property type="protein sequence ID" value="RJG06907.1"/>
    <property type="molecule type" value="Genomic_DNA"/>
</dbReference>
<dbReference type="SUPFAM" id="SSF50486">
    <property type="entry name" value="FMT C-terminal domain-like"/>
    <property type="match status" value="1"/>
</dbReference>
<dbReference type="FunFam" id="3.10.300.10:FF:000001">
    <property type="entry name" value="Putative 3-methyladenine DNA glycosylase"/>
    <property type="match status" value="1"/>
</dbReference>
<dbReference type="Proteomes" id="UP000285190">
    <property type="component" value="Unassembled WGS sequence"/>
</dbReference>
<accession>A0A418X364</accession>
<keyword evidence="3 5" id="KW-0378">Hydrolase</keyword>
<evidence type="ECO:0000256" key="5">
    <source>
        <dbReference type="HAMAP-Rule" id="MF_00527"/>
    </source>
</evidence>